<dbReference type="Pfam" id="PF02887">
    <property type="entry name" value="PK_C"/>
    <property type="match status" value="1"/>
</dbReference>
<dbReference type="Gene3D" id="3.40.1380.20">
    <property type="entry name" value="Pyruvate kinase, C-terminal domain"/>
    <property type="match status" value="1"/>
</dbReference>
<organism evidence="2 3">
    <name type="scientific">Batillaria attramentaria</name>
    <dbReference type="NCBI Taxonomy" id="370345"/>
    <lineage>
        <taxon>Eukaryota</taxon>
        <taxon>Metazoa</taxon>
        <taxon>Spiralia</taxon>
        <taxon>Lophotrochozoa</taxon>
        <taxon>Mollusca</taxon>
        <taxon>Gastropoda</taxon>
        <taxon>Caenogastropoda</taxon>
        <taxon>Sorbeoconcha</taxon>
        <taxon>Cerithioidea</taxon>
        <taxon>Batillariidae</taxon>
        <taxon>Batillaria</taxon>
    </lineage>
</organism>
<dbReference type="InterPro" id="IPR036918">
    <property type="entry name" value="Pyrv_Knase_C_sf"/>
</dbReference>
<dbReference type="Proteomes" id="UP001519460">
    <property type="component" value="Unassembled WGS sequence"/>
</dbReference>
<reference evidence="2 3" key="1">
    <citation type="journal article" date="2023" name="Sci. Data">
        <title>Genome assembly of the Korean intertidal mud-creeper Batillaria attramentaria.</title>
        <authorList>
            <person name="Patra A.K."/>
            <person name="Ho P.T."/>
            <person name="Jun S."/>
            <person name="Lee S.J."/>
            <person name="Kim Y."/>
            <person name="Won Y.J."/>
        </authorList>
    </citation>
    <scope>NUCLEOTIDE SEQUENCE [LARGE SCALE GENOMIC DNA]</scope>
    <source>
        <strain evidence="2">Wonlab-2016</strain>
    </source>
</reference>
<dbReference type="EMBL" id="JACVVK020000463">
    <property type="protein sequence ID" value="KAK7473616.1"/>
    <property type="molecule type" value="Genomic_DNA"/>
</dbReference>
<evidence type="ECO:0000313" key="2">
    <source>
        <dbReference type="EMBL" id="KAK7473616.1"/>
    </source>
</evidence>
<dbReference type="InterPro" id="IPR015795">
    <property type="entry name" value="Pyrv_Knase_C"/>
</dbReference>
<comment type="caution">
    <text evidence="2">The sequence shown here is derived from an EMBL/GenBank/DDBJ whole genome shotgun (WGS) entry which is preliminary data.</text>
</comment>
<keyword evidence="3" id="KW-1185">Reference proteome</keyword>
<proteinExistence type="predicted"/>
<protein>
    <recommendedName>
        <fullName evidence="1">Pyruvate kinase C-terminal domain-containing protein</fullName>
    </recommendedName>
</protein>
<dbReference type="AlphaFoldDB" id="A0ABD0JFK7"/>
<sequence>MLPLTVQYLLSERGAFLSFASFYIQGRSLHPKLNEWTADVDRRIWKALDAAMARGFVHTGDPVVVLTGWKPGSGSTNTMRIITAEDVRDKELLPPITGVSSVPSFSRMSGGDMESGLSSASVASDENVKFF</sequence>
<gene>
    <name evidence="2" type="ORF">BaRGS_00035163</name>
</gene>
<feature type="domain" description="Pyruvate kinase C-terminal" evidence="1">
    <location>
        <begin position="30"/>
        <end position="82"/>
    </location>
</feature>
<accession>A0ABD0JFK7</accession>
<evidence type="ECO:0000313" key="3">
    <source>
        <dbReference type="Proteomes" id="UP001519460"/>
    </source>
</evidence>
<evidence type="ECO:0000259" key="1">
    <source>
        <dbReference type="Pfam" id="PF02887"/>
    </source>
</evidence>
<name>A0ABD0JFK7_9CAEN</name>
<dbReference type="SUPFAM" id="SSF52935">
    <property type="entry name" value="PK C-terminal domain-like"/>
    <property type="match status" value="1"/>
</dbReference>